<proteinExistence type="predicted"/>
<dbReference type="Proteomes" id="UP000030153">
    <property type="component" value="Unassembled WGS sequence"/>
</dbReference>
<dbReference type="STRING" id="1385513.N780_11550"/>
<dbReference type="EMBL" id="AVBG01000001">
    <property type="protein sequence ID" value="KGP93282.1"/>
    <property type="molecule type" value="Genomic_DNA"/>
</dbReference>
<protein>
    <submittedName>
        <fullName evidence="1">Uncharacterized protein</fullName>
    </submittedName>
</protein>
<evidence type="ECO:0000313" key="2">
    <source>
        <dbReference type="Proteomes" id="UP000030153"/>
    </source>
</evidence>
<gene>
    <name evidence="1" type="ORF">N780_11550</name>
</gene>
<keyword evidence="2" id="KW-1185">Reference proteome</keyword>
<organism evidence="1 2">
    <name type="scientific">Pontibacillus chungwhensis BH030062</name>
    <dbReference type="NCBI Taxonomy" id="1385513"/>
    <lineage>
        <taxon>Bacteria</taxon>
        <taxon>Bacillati</taxon>
        <taxon>Bacillota</taxon>
        <taxon>Bacilli</taxon>
        <taxon>Bacillales</taxon>
        <taxon>Bacillaceae</taxon>
        <taxon>Pontibacillus</taxon>
    </lineage>
</organism>
<evidence type="ECO:0000313" key="1">
    <source>
        <dbReference type="EMBL" id="KGP93282.1"/>
    </source>
</evidence>
<accession>A0A0A2UYD3</accession>
<reference evidence="1 2" key="1">
    <citation type="submission" date="2013-08" db="EMBL/GenBank/DDBJ databases">
        <title>Genome of Pontibacillus chungwhensis.</title>
        <authorList>
            <person name="Wang Q."/>
            <person name="Wang G."/>
        </authorList>
    </citation>
    <scope>NUCLEOTIDE SEQUENCE [LARGE SCALE GENOMIC DNA]</scope>
    <source>
        <strain evidence="1 2">BH030062</strain>
    </source>
</reference>
<comment type="caution">
    <text evidence="1">The sequence shown here is derived from an EMBL/GenBank/DDBJ whole genome shotgun (WGS) entry which is preliminary data.</text>
</comment>
<name>A0A0A2UYD3_9BACI</name>
<dbReference type="AlphaFoldDB" id="A0A0A2UYD3"/>
<sequence>MIIEYYPFKGSHRMVNRSEELKAVTSIQHYTVGMAVMFMLYVATYSKDEIRTNIFSRLCVMGVSPFNMLGDKLRLNSLLCLISSRIKTIPNTVYLNPTPYCITMDIKPIPARS</sequence>